<evidence type="ECO:0000313" key="3">
    <source>
        <dbReference type="EMBL" id="PZD80432.1"/>
    </source>
</evidence>
<dbReference type="Gene3D" id="3.40.50.2000">
    <property type="entry name" value="Glycogen Phosphorylase B"/>
    <property type="match status" value="2"/>
</dbReference>
<accession>A0A2W1KDL1</accession>
<dbReference type="GeneID" id="65279478"/>
<protein>
    <submittedName>
        <fullName evidence="3">Glycosyltransferase</fullName>
    </submittedName>
</protein>
<dbReference type="OMA" id="SAWDEIT"/>
<dbReference type="EMBL" id="QKQP01000006">
    <property type="protein sequence ID" value="PZD80432.1"/>
    <property type="molecule type" value="Genomic_DNA"/>
</dbReference>
<dbReference type="Pfam" id="PF00534">
    <property type="entry name" value="Glycos_transf_1"/>
    <property type="match status" value="1"/>
</dbReference>
<feature type="domain" description="Glycosyl transferase family 1" evidence="1">
    <location>
        <begin position="229"/>
        <end position="375"/>
    </location>
</feature>
<comment type="caution">
    <text evidence="3">The sequence shown here is derived from an EMBL/GenBank/DDBJ whole genome shotgun (WGS) entry which is preliminary data.</text>
</comment>
<organism evidence="3 4">
    <name type="scientific">Acidithiobacillus ferrooxidans</name>
    <name type="common">Thiobacillus ferrooxidans</name>
    <dbReference type="NCBI Taxonomy" id="920"/>
    <lineage>
        <taxon>Bacteria</taxon>
        <taxon>Pseudomonadati</taxon>
        <taxon>Pseudomonadota</taxon>
        <taxon>Acidithiobacillia</taxon>
        <taxon>Acidithiobacillales</taxon>
        <taxon>Acidithiobacillaceae</taxon>
        <taxon>Acidithiobacillus</taxon>
    </lineage>
</organism>
<dbReference type="PANTHER" id="PTHR12526">
    <property type="entry name" value="GLYCOSYLTRANSFERASE"/>
    <property type="match status" value="1"/>
</dbReference>
<dbReference type="OrthoDB" id="9801573at2"/>
<dbReference type="SUPFAM" id="SSF53756">
    <property type="entry name" value="UDP-Glycosyltransferase/glycogen phosphorylase"/>
    <property type="match status" value="1"/>
</dbReference>
<evidence type="ECO:0000259" key="2">
    <source>
        <dbReference type="Pfam" id="PF13439"/>
    </source>
</evidence>
<proteinExistence type="predicted"/>
<dbReference type="SMR" id="A0A2W1KDL1"/>
<gene>
    <name evidence="3" type="ORF">DN052_13135</name>
</gene>
<evidence type="ECO:0000313" key="4">
    <source>
        <dbReference type="Proteomes" id="UP000248886"/>
    </source>
</evidence>
<name>A0A2W1KDL1_ACIFR</name>
<keyword evidence="3" id="KW-0808">Transferase</keyword>
<dbReference type="InterPro" id="IPR001296">
    <property type="entry name" value="Glyco_trans_1"/>
</dbReference>
<feature type="domain" description="Glycosyltransferase subfamily 4-like N-terminal" evidence="2">
    <location>
        <begin position="16"/>
        <end position="193"/>
    </location>
</feature>
<sequence>MKILHLNTFDDPVDGGGAEVVLWELIRGLASAGHDNVLLATRDQPGLQRIERDGIPIWRAGLRNWYWSGNHTPKGAALRAMWHAFDSYNLWMQDYLLRVLRTERPDVVTVHGLSGWSAASWKTIQSQGIPIVQVLHDHYLLCPRATMFKKGRTCEKQCTSCHLLRIWHPNLSNALSAVVGVSRYILDRHMALGYFQDVALREVIHNVRSPSALGLDEPTPVRESPTGLRIGFIGQLVPAKGVEVLMGAFKTAVLPNAELWIAGRGKPDYEASLRKNAASTPVRFLGRMAPRDFYPQVDIVVVPSLWQEPLGLVVAEALAFGKPVIASKRGGIPEMIKDGENGLLFEPNRPEDLQESLHRLGSDRAMRVRMGKTAKISSANFLDVTRWIDGYIDIYRQLDKHGI</sequence>
<evidence type="ECO:0000259" key="1">
    <source>
        <dbReference type="Pfam" id="PF00534"/>
    </source>
</evidence>
<dbReference type="CDD" id="cd03823">
    <property type="entry name" value="GT4_ExpE7-like"/>
    <property type="match status" value="1"/>
</dbReference>
<dbReference type="AlphaFoldDB" id="A0A2W1KDL1"/>
<dbReference type="Proteomes" id="UP000248886">
    <property type="component" value="Unassembled WGS sequence"/>
</dbReference>
<dbReference type="PANTHER" id="PTHR12526:SF635">
    <property type="entry name" value="GLYCOSYL TRANSFERASE GROUP 1"/>
    <property type="match status" value="1"/>
</dbReference>
<reference evidence="3 4" key="1">
    <citation type="submission" date="2018-06" db="EMBL/GenBank/DDBJ databases">
        <title>Draft sequence of Acidithiobacillus ferrooxidans CCM 4253.</title>
        <authorList>
            <person name="Moya-Beltran A."/>
            <person name="Castro M."/>
            <person name="Covarrubias P.C."/>
            <person name="Issotta F."/>
            <person name="Janiczek O."/>
            <person name="Mandl M."/>
            <person name="Kucera J."/>
            <person name="Quatrini R."/>
        </authorList>
    </citation>
    <scope>NUCLEOTIDE SEQUENCE [LARGE SCALE GENOMIC DNA]</scope>
    <source>
        <strain evidence="3 4">CCM 4253</strain>
    </source>
</reference>
<dbReference type="Pfam" id="PF13439">
    <property type="entry name" value="Glyco_transf_4"/>
    <property type="match status" value="1"/>
</dbReference>
<dbReference type="InterPro" id="IPR028098">
    <property type="entry name" value="Glyco_trans_4-like_N"/>
</dbReference>
<dbReference type="RefSeq" id="WP_009561151.1">
    <property type="nucleotide sequence ID" value="NZ_AP025160.1"/>
</dbReference>
<dbReference type="GO" id="GO:0016757">
    <property type="term" value="F:glycosyltransferase activity"/>
    <property type="evidence" value="ECO:0007669"/>
    <property type="project" value="InterPro"/>
</dbReference>